<comment type="pathway">
    <text evidence="7">Porphyrin-containing compound metabolism; protoheme biosynthesis; protoheme from protoporphyrin-IX: step 1/1.</text>
</comment>
<evidence type="ECO:0000256" key="8">
    <source>
        <dbReference type="RuleBase" id="RU004185"/>
    </source>
</evidence>
<dbReference type="CDD" id="cd03411">
    <property type="entry name" value="Ferrochelatase_N"/>
    <property type="match status" value="1"/>
</dbReference>
<keyword evidence="3 7" id="KW-0350">Heme biosynthesis</keyword>
<protein>
    <recommendedName>
        <fullName evidence="7">Ferrochelatase</fullName>
        <ecNumber evidence="7">4.98.1.1</ecNumber>
    </recommendedName>
    <alternativeName>
        <fullName evidence="7">Heme synthase</fullName>
    </alternativeName>
    <alternativeName>
        <fullName evidence="7">Protoheme ferro-lyase</fullName>
    </alternativeName>
</protein>
<dbReference type="EMBL" id="JANRMI010000001">
    <property type="protein sequence ID" value="MDG0815302.1"/>
    <property type="molecule type" value="Genomic_DNA"/>
</dbReference>
<dbReference type="Gene3D" id="3.40.50.1400">
    <property type="match status" value="2"/>
</dbReference>
<dbReference type="PANTHER" id="PTHR11108:SF1">
    <property type="entry name" value="FERROCHELATASE, MITOCHONDRIAL"/>
    <property type="match status" value="1"/>
</dbReference>
<evidence type="ECO:0000313" key="9">
    <source>
        <dbReference type="EMBL" id="MDG0815302.1"/>
    </source>
</evidence>
<dbReference type="SUPFAM" id="SSF53800">
    <property type="entry name" value="Chelatase"/>
    <property type="match status" value="1"/>
</dbReference>
<feature type="binding site" evidence="7">
    <location>
        <position position="192"/>
    </location>
    <ligand>
        <name>Fe(2+)</name>
        <dbReference type="ChEBI" id="CHEBI:29033"/>
    </ligand>
</feature>
<evidence type="ECO:0000256" key="6">
    <source>
        <dbReference type="ARBA" id="ARBA00024536"/>
    </source>
</evidence>
<keyword evidence="7" id="KW-0479">Metal-binding</keyword>
<organism evidence="9 10">
    <name type="scientific">Bdellovibrio svalbardensis</name>
    <dbReference type="NCBI Taxonomy" id="2972972"/>
    <lineage>
        <taxon>Bacteria</taxon>
        <taxon>Pseudomonadati</taxon>
        <taxon>Bdellovibrionota</taxon>
        <taxon>Bdellovibrionia</taxon>
        <taxon>Bdellovibrionales</taxon>
        <taxon>Pseudobdellovibrionaceae</taxon>
        <taxon>Bdellovibrio</taxon>
    </lineage>
</organism>
<evidence type="ECO:0000313" key="10">
    <source>
        <dbReference type="Proteomes" id="UP001152321"/>
    </source>
</evidence>
<gene>
    <name evidence="7 9" type="primary">hemH</name>
    <name evidence="9" type="ORF">NWE73_02945</name>
</gene>
<reference evidence="9" key="1">
    <citation type="submission" date="2022-08" db="EMBL/GenBank/DDBJ databases">
        <title>Novel Bdellovibrio Species Isolated from Svalbard: Designation Bdellovibrio svalbardensis.</title>
        <authorList>
            <person name="Mitchell R.J."/>
            <person name="Choi S.Y."/>
        </authorList>
    </citation>
    <scope>NUCLEOTIDE SEQUENCE</scope>
    <source>
        <strain evidence="9">PAP01</strain>
    </source>
</reference>
<comment type="caution">
    <text evidence="9">The sequence shown here is derived from an EMBL/GenBank/DDBJ whole genome shotgun (WGS) entry which is preliminary data.</text>
</comment>
<name>A0ABT6DEP1_9BACT</name>
<comment type="similarity">
    <text evidence="1 7 8">Belongs to the ferrochelatase family.</text>
</comment>
<keyword evidence="4 7" id="KW-0456">Lyase</keyword>
<dbReference type="Proteomes" id="UP001152321">
    <property type="component" value="Unassembled WGS sequence"/>
</dbReference>
<keyword evidence="2 7" id="KW-0408">Iron</keyword>
<keyword evidence="10" id="KW-1185">Reference proteome</keyword>
<dbReference type="InterPro" id="IPR001015">
    <property type="entry name" value="Ferrochelatase"/>
</dbReference>
<keyword evidence="5 7" id="KW-0627">Porphyrin biosynthesis</keyword>
<comment type="function">
    <text evidence="7">Catalyzes the ferrous insertion into protoporphyrin IX.</text>
</comment>
<dbReference type="HAMAP" id="MF_00323">
    <property type="entry name" value="Ferrochelatase"/>
    <property type="match status" value="1"/>
</dbReference>
<evidence type="ECO:0000256" key="1">
    <source>
        <dbReference type="ARBA" id="ARBA00007718"/>
    </source>
</evidence>
<dbReference type="Pfam" id="PF00762">
    <property type="entry name" value="Ferrochelatase"/>
    <property type="match status" value="1"/>
</dbReference>
<comment type="subcellular location">
    <subcellularLocation>
        <location evidence="7">Cytoplasm</location>
    </subcellularLocation>
</comment>
<dbReference type="InterPro" id="IPR033659">
    <property type="entry name" value="Ferrochelatase_N"/>
</dbReference>
<proteinExistence type="inferred from homology"/>
<evidence type="ECO:0000256" key="3">
    <source>
        <dbReference type="ARBA" id="ARBA00023133"/>
    </source>
</evidence>
<dbReference type="CDD" id="cd00419">
    <property type="entry name" value="Ferrochelatase_C"/>
    <property type="match status" value="1"/>
</dbReference>
<dbReference type="NCBIfam" id="TIGR00109">
    <property type="entry name" value="hemH"/>
    <property type="match status" value="1"/>
</dbReference>
<comment type="catalytic activity">
    <reaction evidence="6">
        <text>Fe-coproporphyrin III + 2 H(+) = coproporphyrin III + Fe(2+)</text>
        <dbReference type="Rhea" id="RHEA:49572"/>
        <dbReference type="ChEBI" id="CHEBI:15378"/>
        <dbReference type="ChEBI" id="CHEBI:29033"/>
        <dbReference type="ChEBI" id="CHEBI:68438"/>
        <dbReference type="ChEBI" id="CHEBI:131725"/>
        <dbReference type="EC" id="4.99.1.9"/>
    </reaction>
    <physiologicalReaction direction="right-to-left" evidence="6">
        <dbReference type="Rhea" id="RHEA:49574"/>
    </physiologicalReaction>
</comment>
<evidence type="ECO:0000256" key="4">
    <source>
        <dbReference type="ARBA" id="ARBA00023239"/>
    </source>
</evidence>
<sequence length="335" mass="38245">MAKTGVILFNIGTPRSYEVNDVKEYLLDFLMDKDVINLPFIIRWPLVHGIIVPRRAPFSAENYRKVWMSEGSPLWVYSKHFAEKLQTEMGADYSIKLGMRYSEPSIETSLKEFAAKKVDSIILVPMFPQYADATTGSMLKEFERVRKKHGIQIPTKTLRDFYQDDSFIQPSVEILEESLESKKIDHYLFSFHGLPESHIRRNEGCLRSEDCCFEKSACEKPCYRAQCFATATKIAESLNLQSSHWSVSFQSRLGRAEWLKPSTEHSLEVLAKTDKKNVAVICPSFVADCIETLEEIAMGGAETFKHAGGDNLYVIPCVNEDDRWVKGFASKLKEI</sequence>
<accession>A0ABT6DEP1</accession>
<dbReference type="RefSeq" id="WP_277576778.1">
    <property type="nucleotide sequence ID" value="NZ_JANRMI010000001.1"/>
</dbReference>
<feature type="binding site" evidence="7">
    <location>
        <position position="291"/>
    </location>
    <ligand>
        <name>Fe(2+)</name>
        <dbReference type="ChEBI" id="CHEBI:29033"/>
    </ligand>
</feature>
<comment type="catalytic activity">
    <reaction evidence="7">
        <text>heme b + 2 H(+) = protoporphyrin IX + Fe(2+)</text>
        <dbReference type="Rhea" id="RHEA:22584"/>
        <dbReference type="ChEBI" id="CHEBI:15378"/>
        <dbReference type="ChEBI" id="CHEBI:29033"/>
        <dbReference type="ChEBI" id="CHEBI:57306"/>
        <dbReference type="ChEBI" id="CHEBI:60344"/>
        <dbReference type="EC" id="4.98.1.1"/>
    </reaction>
</comment>
<dbReference type="InterPro" id="IPR033644">
    <property type="entry name" value="Ferrochelatase_C"/>
</dbReference>
<evidence type="ECO:0000256" key="2">
    <source>
        <dbReference type="ARBA" id="ARBA00023004"/>
    </source>
</evidence>
<dbReference type="GO" id="GO:0004325">
    <property type="term" value="F:ferrochelatase activity"/>
    <property type="evidence" value="ECO:0007669"/>
    <property type="project" value="UniProtKB-EC"/>
</dbReference>
<dbReference type="PANTHER" id="PTHR11108">
    <property type="entry name" value="FERROCHELATASE"/>
    <property type="match status" value="1"/>
</dbReference>
<evidence type="ECO:0000256" key="7">
    <source>
        <dbReference type="HAMAP-Rule" id="MF_00323"/>
    </source>
</evidence>
<keyword evidence="7" id="KW-0963">Cytoplasm</keyword>
<dbReference type="EC" id="4.98.1.1" evidence="7"/>
<evidence type="ECO:0000256" key="5">
    <source>
        <dbReference type="ARBA" id="ARBA00023244"/>
    </source>
</evidence>